<sequence length="468" mass="55727">MSETVPLTAESSSLNPVSNAPPPRRYNPISPRLSYWINVIRCWLTIIVIDSHTTYSTYEYSSLLQVLIPNPFLAHGRAAVSLFFLFASIFSTKTFFALYEKKTVSQFIVSFLFQFTKRYVQTHAVLLILGFGYLPFLYYMFGENGRDVYFTWRYYDHFWMSWFFPFFYKRRPEGVNHISGSGWFCQQLVNVEFVFYMLFFIGYFVKRLFKKYWAVIFLIMCGIVSFCVEGLVESRSCQYLRNYFMGVLFYQTRVWMCTTNSGRKLIDVMYRKDKLALTLRYVTSIFFIYLWLFMCRIYNNKTTHDTPAYFAHIPFSVFLLFDLIPFPKFTPFWQKVINEMSRLQMQIFLVHHPFLKEAGPRNFPYVSAINQQIQENHTWINMFSSWIYLLIFGMLSYPLWFMQRPLEVLPVWIKSVVDKSYKKDKQFKQNIILSFVGIIMGTILIAVAQSDVYGHDFVPAPPLWKDFQ</sequence>
<proteinExistence type="predicted"/>
<evidence type="ECO:0000313" key="5">
    <source>
        <dbReference type="Proteomes" id="UP001642409"/>
    </source>
</evidence>
<dbReference type="EMBL" id="CAXDID020000187">
    <property type="protein sequence ID" value="CAL6051260.1"/>
    <property type="molecule type" value="Genomic_DNA"/>
</dbReference>
<name>A0ABP1K307_9EUKA</name>
<dbReference type="InterPro" id="IPR002656">
    <property type="entry name" value="Acyl_transf_3_dom"/>
</dbReference>
<feature type="transmembrane region" description="Helical" evidence="2">
    <location>
        <begin position="188"/>
        <end position="206"/>
    </location>
</feature>
<feature type="transmembrane region" description="Helical" evidence="2">
    <location>
        <begin position="276"/>
        <end position="295"/>
    </location>
</feature>
<evidence type="ECO:0000256" key="2">
    <source>
        <dbReference type="SAM" id="Phobius"/>
    </source>
</evidence>
<comment type="caution">
    <text evidence="4">The sequence shown here is derived from an EMBL/GenBank/DDBJ whole genome shotgun (WGS) entry which is preliminary data.</text>
</comment>
<organism evidence="4 5">
    <name type="scientific">Hexamita inflata</name>
    <dbReference type="NCBI Taxonomy" id="28002"/>
    <lineage>
        <taxon>Eukaryota</taxon>
        <taxon>Metamonada</taxon>
        <taxon>Diplomonadida</taxon>
        <taxon>Hexamitidae</taxon>
        <taxon>Hexamitinae</taxon>
        <taxon>Hexamita</taxon>
    </lineage>
</organism>
<feature type="transmembrane region" description="Helical" evidence="2">
    <location>
        <begin position="307"/>
        <end position="326"/>
    </location>
</feature>
<feature type="domain" description="Acyltransferase 3" evidence="3">
    <location>
        <begin position="35"/>
        <end position="397"/>
    </location>
</feature>
<feature type="transmembrane region" description="Helical" evidence="2">
    <location>
        <begin position="120"/>
        <end position="140"/>
    </location>
</feature>
<feature type="transmembrane region" description="Helical" evidence="2">
    <location>
        <begin position="431"/>
        <end position="449"/>
    </location>
</feature>
<accession>A0ABP1K307</accession>
<evidence type="ECO:0000259" key="3">
    <source>
        <dbReference type="Pfam" id="PF01757"/>
    </source>
</evidence>
<dbReference type="Pfam" id="PF01757">
    <property type="entry name" value="Acyl_transf_3"/>
    <property type="match status" value="1"/>
</dbReference>
<protein>
    <recommendedName>
        <fullName evidence="3">Acyltransferase 3 domain-containing protein</fullName>
    </recommendedName>
</protein>
<evidence type="ECO:0000256" key="1">
    <source>
        <dbReference type="SAM" id="MobiDB-lite"/>
    </source>
</evidence>
<feature type="compositionally biased region" description="Polar residues" evidence="1">
    <location>
        <begin position="1"/>
        <end position="18"/>
    </location>
</feature>
<gene>
    <name evidence="4" type="ORF">HINF_LOCUS44285</name>
</gene>
<evidence type="ECO:0000313" key="4">
    <source>
        <dbReference type="EMBL" id="CAL6051260.1"/>
    </source>
</evidence>
<feature type="transmembrane region" description="Helical" evidence="2">
    <location>
        <begin position="212"/>
        <end position="232"/>
    </location>
</feature>
<keyword evidence="2" id="KW-1133">Transmembrane helix</keyword>
<feature type="region of interest" description="Disordered" evidence="1">
    <location>
        <begin position="1"/>
        <end position="21"/>
    </location>
</feature>
<reference evidence="4 5" key="1">
    <citation type="submission" date="2024-07" db="EMBL/GenBank/DDBJ databases">
        <authorList>
            <person name="Akdeniz Z."/>
        </authorList>
    </citation>
    <scope>NUCLEOTIDE SEQUENCE [LARGE SCALE GENOMIC DNA]</scope>
</reference>
<feature type="transmembrane region" description="Helical" evidence="2">
    <location>
        <begin position="78"/>
        <end position="99"/>
    </location>
</feature>
<keyword evidence="5" id="KW-1185">Reference proteome</keyword>
<dbReference type="Proteomes" id="UP001642409">
    <property type="component" value="Unassembled WGS sequence"/>
</dbReference>
<keyword evidence="2" id="KW-0472">Membrane</keyword>
<feature type="transmembrane region" description="Helical" evidence="2">
    <location>
        <begin position="379"/>
        <end position="400"/>
    </location>
</feature>
<keyword evidence="2" id="KW-0812">Transmembrane</keyword>